<evidence type="ECO:0000313" key="1">
    <source>
        <dbReference type="EMBL" id="WWT53861.1"/>
    </source>
</evidence>
<keyword evidence="2" id="KW-1185">Reference proteome</keyword>
<gene>
    <name evidence="1" type="ORF">V8J38_11405</name>
</gene>
<name>A0ABZ2IA99_9CAUL</name>
<organism evidence="1 2">
    <name type="scientific">Brevundimonas olei</name>
    <dbReference type="NCBI Taxonomy" id="657642"/>
    <lineage>
        <taxon>Bacteria</taxon>
        <taxon>Pseudomonadati</taxon>
        <taxon>Pseudomonadota</taxon>
        <taxon>Alphaproteobacteria</taxon>
        <taxon>Caulobacterales</taxon>
        <taxon>Caulobacteraceae</taxon>
        <taxon>Brevundimonas</taxon>
    </lineage>
</organism>
<reference evidence="1 2" key="1">
    <citation type="submission" date="2024-02" db="EMBL/GenBank/DDBJ databases">
        <title>Distribution and functional of Brevundimonas-related endobacteria within Verticillium dahliae.</title>
        <authorList>
            <person name="Zeng H."/>
        </authorList>
    </citation>
    <scope>NUCLEOTIDE SEQUENCE [LARGE SCALE GENOMIC DNA]</scope>
    <source>
        <strain evidence="1 2">TRM 44200</strain>
    </source>
</reference>
<dbReference type="Proteomes" id="UP001363460">
    <property type="component" value="Chromosome"/>
</dbReference>
<accession>A0ABZ2IA99</accession>
<sequence length="205" mass="22567">MNSIVHVEVSGLTGSGKSAVMGEIEIALKALGLKVEHGPDFQAEKNGTHADWQQALDLYRPTVVLSERNVSRQPPAREDALPVAWMRLLAGQVTDLTCIEREGYLPLYFHPAPDALRVANLWWNAEDWEQTFNSLEDAYDAATGGEMCGVAKLGRATEHDPVWALRIDFDTTGDGEADDYEIRLFKSVEDARATLAAQQAEQGAK</sequence>
<evidence type="ECO:0000313" key="2">
    <source>
        <dbReference type="Proteomes" id="UP001363460"/>
    </source>
</evidence>
<dbReference type="EMBL" id="CP146369">
    <property type="protein sequence ID" value="WWT53861.1"/>
    <property type="molecule type" value="Genomic_DNA"/>
</dbReference>
<protein>
    <submittedName>
        <fullName evidence="1">Uncharacterized protein</fullName>
    </submittedName>
</protein>
<proteinExistence type="predicted"/>
<dbReference type="RefSeq" id="WP_338575800.1">
    <property type="nucleotide sequence ID" value="NZ_CP146369.1"/>
</dbReference>